<protein>
    <submittedName>
        <fullName evidence="3">DUF2092 domain-containing protein</fullName>
    </submittedName>
</protein>
<dbReference type="OrthoDB" id="4822274at2"/>
<feature type="region of interest" description="Disordered" evidence="1">
    <location>
        <begin position="313"/>
        <end position="346"/>
    </location>
</feature>
<dbReference type="EMBL" id="CP031264">
    <property type="protein sequence ID" value="AXI79036.1"/>
    <property type="molecule type" value="Genomic_DNA"/>
</dbReference>
<dbReference type="Proteomes" id="UP000249340">
    <property type="component" value="Chromosome"/>
</dbReference>
<dbReference type="KEGG" id="stri:C7M71_018070"/>
<feature type="transmembrane region" description="Helical" evidence="2">
    <location>
        <begin position="33"/>
        <end position="54"/>
    </location>
</feature>
<name>A0A345SZ81_9ACTN</name>
<dbReference type="InterPro" id="IPR029046">
    <property type="entry name" value="LolA/LolB/LppX"/>
</dbReference>
<keyword evidence="4" id="KW-1185">Reference proteome</keyword>
<feature type="region of interest" description="Disordered" evidence="1">
    <location>
        <begin position="1"/>
        <end position="21"/>
    </location>
</feature>
<dbReference type="InterPro" id="IPR052944">
    <property type="entry name" value="Sporulation_related"/>
</dbReference>
<dbReference type="AlphaFoldDB" id="A0A345SZ81"/>
<keyword evidence="2" id="KW-1133">Transmembrane helix</keyword>
<dbReference type="SUPFAM" id="SSF89392">
    <property type="entry name" value="Prokaryotic lipoproteins and lipoprotein localization factors"/>
    <property type="match status" value="1"/>
</dbReference>
<evidence type="ECO:0000256" key="2">
    <source>
        <dbReference type="SAM" id="Phobius"/>
    </source>
</evidence>
<accession>A0A345SZ81</accession>
<evidence type="ECO:0000256" key="1">
    <source>
        <dbReference type="SAM" id="MobiDB-lite"/>
    </source>
</evidence>
<feature type="compositionally biased region" description="Gly residues" evidence="1">
    <location>
        <begin position="109"/>
        <end position="128"/>
    </location>
</feature>
<evidence type="ECO:0000313" key="3">
    <source>
        <dbReference type="EMBL" id="AXI79036.1"/>
    </source>
</evidence>
<evidence type="ECO:0000313" key="4">
    <source>
        <dbReference type="Proteomes" id="UP000249340"/>
    </source>
</evidence>
<organism evidence="3 4">
    <name type="scientific">Peterkaempfera bronchialis</name>
    <dbReference type="NCBI Taxonomy" id="2126346"/>
    <lineage>
        <taxon>Bacteria</taxon>
        <taxon>Bacillati</taxon>
        <taxon>Actinomycetota</taxon>
        <taxon>Actinomycetes</taxon>
        <taxon>Kitasatosporales</taxon>
        <taxon>Streptomycetaceae</taxon>
        <taxon>Peterkaempfera</taxon>
    </lineage>
</organism>
<gene>
    <name evidence="3" type="ORF">C7M71_018070</name>
</gene>
<dbReference type="Gene3D" id="2.50.20.10">
    <property type="entry name" value="Lipoprotein localisation LolA/LolB/LppX"/>
    <property type="match status" value="1"/>
</dbReference>
<proteinExistence type="predicted"/>
<keyword evidence="2" id="KW-0812">Transmembrane</keyword>
<dbReference type="PANTHER" id="PTHR37507">
    <property type="entry name" value="SPORULATION PROTEIN YDCC"/>
    <property type="match status" value="1"/>
</dbReference>
<dbReference type="PANTHER" id="PTHR37507:SF2">
    <property type="entry name" value="SPORULATION PROTEIN YDCC"/>
    <property type="match status" value="1"/>
</dbReference>
<keyword evidence="2" id="KW-0472">Membrane</keyword>
<dbReference type="RefSeq" id="WP_111492573.1">
    <property type="nucleotide sequence ID" value="NZ_CP031264.1"/>
</dbReference>
<reference evidence="4" key="1">
    <citation type="submission" date="2018-07" db="EMBL/GenBank/DDBJ databases">
        <title>Streptacidiphilus bronchialis DSM 106435 chromosome.</title>
        <authorList>
            <person name="Batra D."/>
            <person name="Gulvik C.A."/>
        </authorList>
    </citation>
    <scope>NUCLEOTIDE SEQUENCE [LARGE SCALE GENOMIC DNA]</scope>
    <source>
        <strain evidence="4">DSM 106435</strain>
    </source>
</reference>
<feature type="region of interest" description="Disordered" evidence="1">
    <location>
        <begin position="109"/>
        <end position="131"/>
    </location>
</feature>
<sequence>MAAKRTNPMADDDQDEHGLAAPYRPTRRTVVRVLMPVGVAAIAAASIGLVPALASDTAPTLPPLSAEQLVAKVLASDPQALSGTVRSTADLGLPGGVLGEAAIGAGGGGGGPFGGHSGADGQRDGGGAAPEAGLTRLLAGTHTLQVAVDGPDRQRLGLIDRLSEYEVVHNGAQVWGWDSRTNEAVHLTLPTGNAGNAGHTGHTGHTGSGPDGSALFGGATVPATPQQAARQVLALAGPDTAVSVGGTTRVAGRNAYELSVKPKQSGSTIGDVRIAVDAGNGVPLRVRVKPAGGGDPVFDVAFTSVSFERPGARTFDFSPPKGAKVTEHRAPAGDLAPSGRPGADHRQADGLNVIGTGWTSVASLTLPADLTGGDGNALALVKGFGKPVAGGTLIHSRLVNALITDSGRVYVGAVSQQVLEHAAGAR</sequence>